<feature type="domain" description="MoaB/Mog" evidence="3">
    <location>
        <begin position="8"/>
        <end position="151"/>
    </location>
</feature>
<dbReference type="InterPro" id="IPR036425">
    <property type="entry name" value="MoaB/Mog-like_dom_sf"/>
</dbReference>
<dbReference type="Gene3D" id="3.40.980.10">
    <property type="entry name" value="MoaB/Mog-like domain"/>
    <property type="match status" value="1"/>
</dbReference>
<name>A0A3N2D9Z6_9MICO</name>
<reference evidence="4 5" key="1">
    <citation type="submission" date="2018-11" db="EMBL/GenBank/DDBJ databases">
        <title>Sequencing the genomes of 1000 actinobacteria strains.</title>
        <authorList>
            <person name="Klenk H.-P."/>
        </authorList>
    </citation>
    <scope>NUCLEOTIDE SEQUENCE [LARGE SCALE GENOMIC DNA]</scope>
    <source>
        <strain evidence="4 5">DSM 13521</strain>
    </source>
</reference>
<dbReference type="InterPro" id="IPR001453">
    <property type="entry name" value="MoaB/Mog_dom"/>
</dbReference>
<dbReference type="PANTHER" id="PTHR43764:SF1">
    <property type="entry name" value="MOLYBDOPTERIN MOLYBDOTRANSFERASE"/>
    <property type="match status" value="1"/>
</dbReference>
<dbReference type="PROSITE" id="PS01078">
    <property type="entry name" value="MOCF_BIOSYNTHESIS_1"/>
    <property type="match status" value="1"/>
</dbReference>
<dbReference type="InterPro" id="IPR008284">
    <property type="entry name" value="MoCF_biosynth_CS"/>
</dbReference>
<sequence length="163" mass="16381">MTPGRSVVIITVSDRAAAGVRADASGPAAELAVRAAGYDDVAVVVVPDDVDAIRAELREAIAGAAALVLTLGGTGIGPRDRTPEATAAVLDLELPGVAEVLRERGRRATPTAALGRGRAGVAGGALVVNLPGSPRAAVESLEVLLPLVPHALDQLGGGDHRWP</sequence>
<evidence type="ECO:0000313" key="4">
    <source>
        <dbReference type="EMBL" id="ROR96502.1"/>
    </source>
</evidence>
<proteinExistence type="predicted"/>
<keyword evidence="2" id="KW-0501">Molybdenum cofactor biosynthesis</keyword>
<dbReference type="UniPathway" id="UPA00344"/>
<evidence type="ECO:0000256" key="1">
    <source>
        <dbReference type="ARBA" id="ARBA00005046"/>
    </source>
</evidence>
<gene>
    <name evidence="4" type="ORF">EDD28_1087</name>
</gene>
<comment type="pathway">
    <text evidence="1">Cofactor biosynthesis; molybdopterin biosynthesis.</text>
</comment>
<dbReference type="GO" id="GO:0006777">
    <property type="term" value="P:Mo-molybdopterin cofactor biosynthetic process"/>
    <property type="evidence" value="ECO:0007669"/>
    <property type="project" value="UniProtKB-KW"/>
</dbReference>
<accession>A0A3N2D9Z6</accession>
<evidence type="ECO:0000259" key="3">
    <source>
        <dbReference type="SMART" id="SM00852"/>
    </source>
</evidence>
<dbReference type="PANTHER" id="PTHR43764">
    <property type="entry name" value="MOLYBDENUM COFACTOR BIOSYNTHESIS"/>
    <property type="match status" value="1"/>
</dbReference>
<dbReference type="NCBIfam" id="TIGR00177">
    <property type="entry name" value="molyb_syn"/>
    <property type="match status" value="1"/>
</dbReference>
<protein>
    <submittedName>
        <fullName evidence="4">Molybdopterin adenylyltransferase</fullName>
    </submittedName>
</protein>
<dbReference type="OrthoDB" id="9794429at2"/>
<comment type="caution">
    <text evidence="4">The sequence shown here is derived from an EMBL/GenBank/DDBJ whole genome shotgun (WGS) entry which is preliminary data.</text>
</comment>
<organism evidence="4 5">
    <name type="scientific">Salana multivorans</name>
    <dbReference type="NCBI Taxonomy" id="120377"/>
    <lineage>
        <taxon>Bacteria</taxon>
        <taxon>Bacillati</taxon>
        <taxon>Actinomycetota</taxon>
        <taxon>Actinomycetes</taxon>
        <taxon>Micrococcales</taxon>
        <taxon>Beutenbergiaceae</taxon>
        <taxon>Salana</taxon>
    </lineage>
</organism>
<evidence type="ECO:0000256" key="2">
    <source>
        <dbReference type="ARBA" id="ARBA00023150"/>
    </source>
</evidence>
<keyword evidence="5" id="KW-1185">Reference proteome</keyword>
<keyword evidence="4" id="KW-0808">Transferase</keyword>
<dbReference type="RefSeq" id="WP_123738670.1">
    <property type="nucleotide sequence ID" value="NZ_CALFQU010000049.1"/>
</dbReference>
<dbReference type="EMBL" id="RKHQ01000001">
    <property type="protein sequence ID" value="ROR96502.1"/>
    <property type="molecule type" value="Genomic_DNA"/>
</dbReference>
<dbReference type="InterPro" id="IPR051920">
    <property type="entry name" value="MPT_Adenylyltrnsfr/MoaC-Rel"/>
</dbReference>
<evidence type="ECO:0000313" key="5">
    <source>
        <dbReference type="Proteomes" id="UP000275356"/>
    </source>
</evidence>
<dbReference type="Proteomes" id="UP000275356">
    <property type="component" value="Unassembled WGS sequence"/>
</dbReference>
<dbReference type="AlphaFoldDB" id="A0A3N2D9Z6"/>
<dbReference type="GO" id="GO:0016779">
    <property type="term" value="F:nucleotidyltransferase activity"/>
    <property type="evidence" value="ECO:0007669"/>
    <property type="project" value="UniProtKB-KW"/>
</dbReference>
<dbReference type="SUPFAM" id="SSF53218">
    <property type="entry name" value="Molybdenum cofactor biosynthesis proteins"/>
    <property type="match status" value="1"/>
</dbReference>
<dbReference type="CDD" id="cd00886">
    <property type="entry name" value="MogA_MoaB"/>
    <property type="match status" value="1"/>
</dbReference>
<dbReference type="SMART" id="SM00852">
    <property type="entry name" value="MoCF_biosynth"/>
    <property type="match status" value="1"/>
</dbReference>
<keyword evidence="4" id="KW-0548">Nucleotidyltransferase</keyword>
<dbReference type="Pfam" id="PF00994">
    <property type="entry name" value="MoCF_biosynth"/>
    <property type="match status" value="1"/>
</dbReference>